<dbReference type="EMBL" id="CP045119">
    <property type="protein sequence ID" value="QIN84537.1"/>
    <property type="molecule type" value="Genomic_DNA"/>
</dbReference>
<dbReference type="InterPro" id="IPR016181">
    <property type="entry name" value="Acyl_CoA_acyltransferase"/>
</dbReference>
<protein>
    <submittedName>
        <fullName evidence="1">GNAT family N-acetyltransferase</fullName>
    </submittedName>
</protein>
<evidence type="ECO:0000313" key="2">
    <source>
        <dbReference type="Proteomes" id="UP000501452"/>
    </source>
</evidence>
<gene>
    <name evidence="1" type="ORF">GBA63_19235</name>
</gene>
<accession>A0A6G8QE72</accession>
<dbReference type="Proteomes" id="UP000501452">
    <property type="component" value="Chromosome"/>
</dbReference>
<keyword evidence="1" id="KW-0808">Transferase</keyword>
<proteinExistence type="predicted"/>
<name>A0A6G8QE72_9ACTN</name>
<dbReference type="Gene3D" id="3.40.630.30">
    <property type="match status" value="1"/>
</dbReference>
<keyword evidence="2" id="KW-1185">Reference proteome</keyword>
<reference evidence="1 2" key="1">
    <citation type="submission" date="2019-10" db="EMBL/GenBank/DDBJ databases">
        <title>Rubrobacter sp nov SCSIO 52090 isolated from a deep-sea sediment in the South China Sea.</title>
        <authorList>
            <person name="Chen R.W."/>
        </authorList>
    </citation>
    <scope>NUCLEOTIDE SEQUENCE [LARGE SCALE GENOMIC DNA]</scope>
    <source>
        <strain evidence="1 2">SCSIO 52909</strain>
    </source>
</reference>
<organism evidence="1 2">
    <name type="scientific">Rubrobacter tropicus</name>
    <dbReference type="NCBI Taxonomy" id="2653851"/>
    <lineage>
        <taxon>Bacteria</taxon>
        <taxon>Bacillati</taxon>
        <taxon>Actinomycetota</taxon>
        <taxon>Rubrobacteria</taxon>
        <taxon>Rubrobacterales</taxon>
        <taxon>Rubrobacteraceae</taxon>
        <taxon>Rubrobacter</taxon>
    </lineage>
</organism>
<dbReference type="RefSeq" id="WP_166178822.1">
    <property type="nucleotide sequence ID" value="NZ_CP045119.1"/>
</dbReference>
<dbReference type="CDD" id="cd04301">
    <property type="entry name" value="NAT_SF"/>
    <property type="match status" value="1"/>
</dbReference>
<sequence>MRATVRPLRGADLLRGTDRLRTLVYPEYPEAHEPRRHAAVWDWLARHPLAAEMHRWVAVAENGEVVGHLAAVPQHYRILGTRVVAHTPADFQILPGYGFYALSLMRRFFGVAENCVCVDQVAEAIAIEERMGAEKAGRLHYAAKGLDFSRPTRVPAPLRPAMKVPTLGLRAVDRALGAAFGRGPAVEPLFGFGGGSGKLFDGLSEEVSAEVPCAVEKDAAFLKWRYGPGSPPNPVTVLGAVEGGDLLGYAVLWVNEEGGDGYLLDLTTRPRRRDAARSLLREAVRFFARAGAYIVRYRFAESPTSPRPEDLRRLGFFFREGRRHTMLVRFADPDLHVTALDVANWSYSAGDGEATFWAGRPVGSRNGSARMG</sequence>
<dbReference type="AlphaFoldDB" id="A0A6G8QE72"/>
<dbReference type="GO" id="GO:0016740">
    <property type="term" value="F:transferase activity"/>
    <property type="evidence" value="ECO:0007669"/>
    <property type="project" value="UniProtKB-KW"/>
</dbReference>
<dbReference type="KEGG" id="rub:GBA63_19235"/>
<evidence type="ECO:0000313" key="1">
    <source>
        <dbReference type="EMBL" id="QIN84537.1"/>
    </source>
</evidence>
<dbReference type="SUPFAM" id="SSF55729">
    <property type="entry name" value="Acyl-CoA N-acyltransferases (Nat)"/>
    <property type="match status" value="1"/>
</dbReference>